<organism evidence="1 2">
    <name type="scientific">Caenorhabditis angaria</name>
    <dbReference type="NCBI Taxonomy" id="860376"/>
    <lineage>
        <taxon>Eukaryota</taxon>
        <taxon>Metazoa</taxon>
        <taxon>Ecdysozoa</taxon>
        <taxon>Nematoda</taxon>
        <taxon>Chromadorea</taxon>
        <taxon>Rhabditida</taxon>
        <taxon>Rhabditina</taxon>
        <taxon>Rhabditomorpha</taxon>
        <taxon>Rhabditoidea</taxon>
        <taxon>Rhabditidae</taxon>
        <taxon>Peloderinae</taxon>
        <taxon>Caenorhabditis</taxon>
    </lineage>
</organism>
<gene>
    <name evidence="1" type="ORF">CAMP_LOCUS460</name>
</gene>
<keyword evidence="2" id="KW-1185">Reference proteome</keyword>
<comment type="caution">
    <text evidence="1">The sequence shown here is derived from an EMBL/GenBank/DDBJ whole genome shotgun (WGS) entry which is preliminary data.</text>
</comment>
<dbReference type="GO" id="GO:0004519">
    <property type="term" value="F:endonuclease activity"/>
    <property type="evidence" value="ECO:0007669"/>
    <property type="project" value="InterPro"/>
</dbReference>
<dbReference type="Proteomes" id="UP001152747">
    <property type="component" value="Unassembled WGS sequence"/>
</dbReference>
<sequence>MVGFQMSYSHIIAPFTPLEWNRARELYKSREKSELEELVRMITMWISRSIANAPVAINCSKVLLNAILADFHFETLADSEKGTYIDNLLTAHGHGITRLVLGKIY</sequence>
<evidence type="ECO:0000313" key="2">
    <source>
        <dbReference type="Proteomes" id="UP001152747"/>
    </source>
</evidence>
<dbReference type="EMBL" id="CANHGI010000001">
    <property type="protein sequence ID" value="CAI5437823.1"/>
    <property type="molecule type" value="Genomic_DNA"/>
</dbReference>
<dbReference type="AlphaFoldDB" id="A0A9P1I558"/>
<dbReference type="GO" id="GO:0006364">
    <property type="term" value="P:rRNA processing"/>
    <property type="evidence" value="ECO:0007669"/>
    <property type="project" value="InterPro"/>
</dbReference>
<dbReference type="GO" id="GO:0090730">
    <property type="term" value="C:Las1 complex"/>
    <property type="evidence" value="ECO:0007669"/>
    <property type="project" value="InterPro"/>
</dbReference>
<protein>
    <submittedName>
        <fullName evidence="1">Uncharacterized protein</fullName>
    </submittedName>
</protein>
<proteinExistence type="predicted"/>
<dbReference type="Pfam" id="PF04031">
    <property type="entry name" value="Las1"/>
    <property type="match status" value="1"/>
</dbReference>
<accession>A0A9P1I558</accession>
<reference evidence="1" key="1">
    <citation type="submission" date="2022-11" db="EMBL/GenBank/DDBJ databases">
        <authorList>
            <person name="Kikuchi T."/>
        </authorList>
    </citation>
    <scope>NUCLEOTIDE SEQUENCE</scope>
    <source>
        <strain evidence="1">PS1010</strain>
    </source>
</reference>
<name>A0A9P1I558_9PELO</name>
<dbReference type="OrthoDB" id="10263222at2759"/>
<evidence type="ECO:0000313" key="1">
    <source>
        <dbReference type="EMBL" id="CAI5437823.1"/>
    </source>
</evidence>
<dbReference type="InterPro" id="IPR007174">
    <property type="entry name" value="Las1"/>
</dbReference>